<dbReference type="OrthoDB" id="174702at2"/>
<dbReference type="EMBL" id="QHJQ01000005">
    <property type="protein sequence ID" value="PXA04055.1"/>
    <property type="molecule type" value="Genomic_DNA"/>
</dbReference>
<keyword evidence="1" id="KW-0378">Hydrolase</keyword>
<evidence type="ECO:0000313" key="3">
    <source>
        <dbReference type="EMBL" id="PXA04055.1"/>
    </source>
</evidence>
<dbReference type="GO" id="GO:0001681">
    <property type="term" value="F:sialate O-acetylesterase activity"/>
    <property type="evidence" value="ECO:0007669"/>
    <property type="project" value="InterPro"/>
</dbReference>
<dbReference type="InterPro" id="IPR039329">
    <property type="entry name" value="SIAE"/>
</dbReference>
<dbReference type="InterPro" id="IPR036514">
    <property type="entry name" value="SGNH_hydro_sf"/>
</dbReference>
<protein>
    <recommendedName>
        <fullName evidence="2">Sialate O-acetylesterase domain-containing protein</fullName>
    </recommendedName>
</protein>
<sequence length="972" mass="107626">MHTPLRLLSLIGVVAASLFSFGCLTTLSYTAPPQKLELAAPFTDHMILQRGKPVPVWGFATPGERVTVEFAGQSKSAEADRFGDWMIELDPLEASKEGRGFTVRSVSEEDPKEITLQDVLVGEVWFSSGQSNMVWIAGKSMVRDLAQDLARSEEALPIREININTVSALYPQKRATSDGGWKKISEAHAFSALSLAFAHSLYRELDVPIGILLSAHSNTRVEAFAKREAFEAHPDLAGDVALIHNADPLLEEGREAYEEYYGDLRDWRKDAAALAEKGAKFPDKPNLPGIAGMWRGPSQFFNGKIHPVIPYAIRGAIWCQGTSNSNDGKIYAARMEALLEGWRDAWNMPNMPFYFTQMQAYGAGPDPDNVGFADIRQAQHLFFMNNRENVGMVVQTDLNSARPGGIHYFNKLHPGMRLARWALANEYGKDIAKTGPIFAGAEIVGDKAIVRFEKDSLYGGLMVGSKGMAEDYREPGKYVEPARPAPTAELNHFRLCGADRKWHPAEAVIVGDTVEVHSDQVPEPVGVQYAYSAVPMNSNLYNKAGLPATPFAVIDGEFIFEEDNPEVIAAEKAREARRNDTDRPFLIVAQYYRDGAVVRRNQAIHVWGFANKGAEVTVRLGDVTRKTVADELEKWSLTLPPFKTSTEPLTLEVATSKGSSQTVKDILVGDVWYLTGGRSLTDNWPYDQRDKDAEKPQAMPLVREFKKRTKASTNLFPRKRHFEIGGGRFRSYWATADYSDERQGVTDFAYHFAKALNRPGVPQGFITMSSGRDGENPIYASPLAWTSLKGVRDVTDPAFAERLKQLSLLYPNTELMRQAVEDYVSTVKGTVQEIREIAASGADLSSAPRRFPSFPGPDQDMIKGNLLPTLSYNWCVSPLTPMAVSGVIWIPDVVNIGNNPSEYGKELEIYADSLPATYGQAQVPFFYAQPSDGLIEGITEPSLPKAKQVGFNAWPEKSLRKLANQIARQVTP</sequence>
<reference evidence="3 4" key="1">
    <citation type="submission" date="2018-05" db="EMBL/GenBank/DDBJ databases">
        <title>Coraliomargarita sinensis sp. nov., isolated from a marine solar saltern.</title>
        <authorList>
            <person name="Zhou L.Y."/>
        </authorList>
    </citation>
    <scope>NUCLEOTIDE SEQUENCE [LARGE SCALE GENOMIC DNA]</scope>
    <source>
        <strain evidence="3 4">WN38</strain>
    </source>
</reference>
<evidence type="ECO:0000256" key="1">
    <source>
        <dbReference type="ARBA" id="ARBA00022801"/>
    </source>
</evidence>
<dbReference type="GO" id="GO:0005975">
    <property type="term" value="P:carbohydrate metabolic process"/>
    <property type="evidence" value="ECO:0007669"/>
    <property type="project" value="TreeGrafter"/>
</dbReference>
<dbReference type="RefSeq" id="WP_110131002.1">
    <property type="nucleotide sequence ID" value="NZ_QHJQ01000005.1"/>
</dbReference>
<accession>A0A317ZEZ2</accession>
<dbReference type="InterPro" id="IPR005181">
    <property type="entry name" value="SASA"/>
</dbReference>
<dbReference type="PANTHER" id="PTHR22901:SF0">
    <property type="entry name" value="SIALATE O-ACETYLESTERASE"/>
    <property type="match status" value="1"/>
</dbReference>
<dbReference type="PANTHER" id="PTHR22901">
    <property type="entry name" value="SIALATE O-ACETYLESTERASE"/>
    <property type="match status" value="1"/>
</dbReference>
<keyword evidence="4" id="KW-1185">Reference proteome</keyword>
<name>A0A317ZEZ2_9BACT</name>
<dbReference type="Gene3D" id="3.40.50.1110">
    <property type="entry name" value="SGNH hydrolase"/>
    <property type="match status" value="2"/>
</dbReference>
<dbReference type="InParanoid" id="A0A317ZEZ2"/>
<proteinExistence type="predicted"/>
<dbReference type="PROSITE" id="PS51257">
    <property type="entry name" value="PROKAR_LIPOPROTEIN"/>
    <property type="match status" value="1"/>
</dbReference>
<dbReference type="Pfam" id="PF03629">
    <property type="entry name" value="SASA"/>
    <property type="match status" value="1"/>
</dbReference>
<dbReference type="AlphaFoldDB" id="A0A317ZEZ2"/>
<feature type="domain" description="Sialate O-acetylesterase" evidence="2">
    <location>
        <begin position="312"/>
        <end position="401"/>
    </location>
</feature>
<gene>
    <name evidence="3" type="ORF">DDZ13_08420</name>
</gene>
<dbReference type="Proteomes" id="UP000247099">
    <property type="component" value="Unassembled WGS sequence"/>
</dbReference>
<dbReference type="SUPFAM" id="SSF52266">
    <property type="entry name" value="SGNH hydrolase"/>
    <property type="match status" value="2"/>
</dbReference>
<evidence type="ECO:0000313" key="4">
    <source>
        <dbReference type="Proteomes" id="UP000247099"/>
    </source>
</evidence>
<organism evidence="3 4">
    <name type="scientific">Coraliomargarita sinensis</name>
    <dbReference type="NCBI Taxonomy" id="2174842"/>
    <lineage>
        <taxon>Bacteria</taxon>
        <taxon>Pseudomonadati</taxon>
        <taxon>Verrucomicrobiota</taxon>
        <taxon>Opitutia</taxon>
        <taxon>Puniceicoccales</taxon>
        <taxon>Coraliomargaritaceae</taxon>
        <taxon>Coraliomargarita</taxon>
    </lineage>
</organism>
<comment type="caution">
    <text evidence="3">The sequence shown here is derived from an EMBL/GenBank/DDBJ whole genome shotgun (WGS) entry which is preliminary data.</text>
</comment>
<evidence type="ECO:0000259" key="2">
    <source>
        <dbReference type="Pfam" id="PF03629"/>
    </source>
</evidence>